<evidence type="ECO:0000313" key="10">
    <source>
        <dbReference type="Proteomes" id="UP000271241"/>
    </source>
</evidence>
<reference evidence="10" key="1">
    <citation type="journal article" date="2018" name="Nat. Microbiol.">
        <title>Leveraging single-cell genomics to expand the fungal tree of life.</title>
        <authorList>
            <person name="Ahrendt S.R."/>
            <person name="Quandt C.A."/>
            <person name="Ciobanu D."/>
            <person name="Clum A."/>
            <person name="Salamov A."/>
            <person name="Andreopoulos B."/>
            <person name="Cheng J.F."/>
            <person name="Woyke T."/>
            <person name="Pelin A."/>
            <person name="Henrissat B."/>
            <person name="Reynolds N.K."/>
            <person name="Benny G.L."/>
            <person name="Smith M.E."/>
            <person name="James T.Y."/>
            <person name="Grigoriev I.V."/>
        </authorList>
    </citation>
    <scope>NUCLEOTIDE SEQUENCE [LARGE SCALE GENOMIC DNA]</scope>
    <source>
        <strain evidence="10">RSA 1356</strain>
    </source>
</reference>
<evidence type="ECO:0000256" key="3">
    <source>
        <dbReference type="ARBA" id="ARBA00022824"/>
    </source>
</evidence>
<dbReference type="InterPro" id="IPR008803">
    <property type="entry name" value="RHD3/Sey1"/>
</dbReference>
<dbReference type="Gene3D" id="3.40.50.300">
    <property type="entry name" value="P-loop containing nucleotide triphosphate hydrolases"/>
    <property type="match status" value="1"/>
</dbReference>
<dbReference type="PANTHER" id="PTHR45923">
    <property type="entry name" value="PROTEIN SEY1"/>
    <property type="match status" value="1"/>
</dbReference>
<dbReference type="GO" id="GO:0003924">
    <property type="term" value="F:GTPase activity"/>
    <property type="evidence" value="ECO:0007669"/>
    <property type="project" value="TreeGrafter"/>
</dbReference>
<gene>
    <name evidence="9" type="ORF">THASP1DRAFT_23299</name>
</gene>
<dbReference type="Proteomes" id="UP000271241">
    <property type="component" value="Unassembled WGS sequence"/>
</dbReference>
<dbReference type="EMBL" id="KZ992571">
    <property type="protein sequence ID" value="RKP08768.1"/>
    <property type="molecule type" value="Genomic_DNA"/>
</dbReference>
<keyword evidence="10" id="KW-1185">Reference proteome</keyword>
<dbReference type="InterPro" id="IPR027417">
    <property type="entry name" value="P-loop_NTPase"/>
</dbReference>
<dbReference type="GO" id="GO:0005525">
    <property type="term" value="F:GTP binding"/>
    <property type="evidence" value="ECO:0007669"/>
    <property type="project" value="UniProtKB-KW"/>
</dbReference>
<evidence type="ECO:0000256" key="6">
    <source>
        <dbReference type="PROSITE-ProRule" id="PRU01052"/>
    </source>
</evidence>
<keyword evidence="3" id="KW-0256">Endoplasmic reticulum</keyword>
<dbReference type="GO" id="GO:0016320">
    <property type="term" value="P:endoplasmic reticulum membrane fusion"/>
    <property type="evidence" value="ECO:0007669"/>
    <property type="project" value="TreeGrafter"/>
</dbReference>
<feature type="domain" description="GB1/RHD3-type G" evidence="8">
    <location>
        <begin position="43"/>
        <end position="221"/>
    </location>
</feature>
<protein>
    <submittedName>
        <fullName evidence="9">Root hair defective 3 GTP-binding protein-domain-containing protein</fullName>
    </submittedName>
</protein>
<keyword evidence="1" id="KW-0547">Nucleotide-binding</keyword>
<evidence type="ECO:0000313" key="9">
    <source>
        <dbReference type="EMBL" id="RKP08768.1"/>
    </source>
</evidence>
<evidence type="ECO:0000256" key="2">
    <source>
        <dbReference type="ARBA" id="ARBA00022801"/>
    </source>
</evidence>
<dbReference type="SUPFAM" id="SSF52540">
    <property type="entry name" value="P-loop containing nucleoside triphosphate hydrolases"/>
    <property type="match status" value="1"/>
</dbReference>
<keyword evidence="5" id="KW-0472">Membrane</keyword>
<evidence type="ECO:0000259" key="8">
    <source>
        <dbReference type="PROSITE" id="PS51715"/>
    </source>
</evidence>
<feature type="coiled-coil region" evidence="7">
    <location>
        <begin position="450"/>
        <end position="509"/>
    </location>
</feature>
<dbReference type="AlphaFoldDB" id="A0A4P9XRR4"/>
<dbReference type="GO" id="GO:0005783">
    <property type="term" value="C:endoplasmic reticulum"/>
    <property type="evidence" value="ECO:0007669"/>
    <property type="project" value="TreeGrafter"/>
</dbReference>
<proteinExistence type="inferred from homology"/>
<dbReference type="PANTHER" id="PTHR45923:SF2">
    <property type="entry name" value="PROTEIN SEY1"/>
    <property type="match status" value="1"/>
</dbReference>
<evidence type="ECO:0000256" key="7">
    <source>
        <dbReference type="SAM" id="Coils"/>
    </source>
</evidence>
<sequence>MAVYLSLFCLQLPQRALVGGNDQQILRYAFKRHSADWGLASWGTKYNMVAILGPQNSGKSKSSRCTLLNEVFGTHFAVPDESNQLQTTKGIWMSKAAHMNMLVMDVEGLDSRAHESNLTSEQNKVAFAAATASVLIINIWENMVNTANNSTMRLLKTVFTTHLKLFGRRHKTWLVFAIRDCFSDRKSTNVIDTLRADMKRLWNSLQKPGKMANSRIADFFDYSFVRFSNKKFLPVEFDNAVAKLRARDLEAHLTTVWNNIASGEAVLPCDQNETHVKWFHEMAINSAYDKFLEDLAPFQASITFETCGQFATKLALYYNGAMGMYQLRCVRGYVLQRFEGQLQAYLDGNRASSSTMREVIAAKRRGAIQRFLEEAKACMLEDAEWDFSDECNQLEWDIADVVMQSRVKHATDDHERNVQRSIRQVQQTLTKTKQTVDSQVNETNQHRRRANDQETRILQHENRIKDQEARSHQYRKEANEQGVEIRRQTNIMQKEIATLRNQLKQTNDKLNNTHLIILGIAAARVAWWWWRL</sequence>
<evidence type="ECO:0000256" key="1">
    <source>
        <dbReference type="ARBA" id="ARBA00022741"/>
    </source>
</evidence>
<dbReference type="Pfam" id="PF05879">
    <property type="entry name" value="RHD3_GTPase"/>
    <property type="match status" value="1"/>
</dbReference>
<organism evidence="9 10">
    <name type="scientific">Thamnocephalis sphaerospora</name>
    <dbReference type="NCBI Taxonomy" id="78915"/>
    <lineage>
        <taxon>Eukaryota</taxon>
        <taxon>Fungi</taxon>
        <taxon>Fungi incertae sedis</taxon>
        <taxon>Zoopagomycota</taxon>
        <taxon>Zoopagomycotina</taxon>
        <taxon>Zoopagomycetes</taxon>
        <taxon>Zoopagales</taxon>
        <taxon>Sigmoideomycetaceae</taxon>
        <taxon>Thamnocephalis</taxon>
    </lineage>
</organism>
<accession>A0A4P9XRR4</accession>
<dbReference type="PROSITE" id="PS51715">
    <property type="entry name" value="G_GB1_RHD3"/>
    <property type="match status" value="1"/>
</dbReference>
<keyword evidence="7" id="KW-0175">Coiled coil</keyword>
<dbReference type="InterPro" id="IPR030386">
    <property type="entry name" value="G_GB1_RHD3_dom"/>
</dbReference>
<comment type="similarity">
    <text evidence="6">Belongs to the TRAFAC class dynamin-like GTPase superfamily. GB1/RHD3 GTPase family.</text>
</comment>
<keyword evidence="2" id="KW-0378">Hydrolase</keyword>
<name>A0A4P9XRR4_9FUNG</name>
<evidence type="ECO:0000256" key="4">
    <source>
        <dbReference type="ARBA" id="ARBA00023134"/>
    </source>
</evidence>
<dbReference type="OrthoDB" id="1597724at2759"/>
<keyword evidence="4" id="KW-0342">GTP-binding</keyword>
<evidence type="ECO:0000256" key="5">
    <source>
        <dbReference type="ARBA" id="ARBA00023136"/>
    </source>
</evidence>